<reference evidence="1 2" key="1">
    <citation type="submission" date="2015-04" db="EMBL/GenBank/DDBJ databases">
        <title>Draft genome sequence of bacteremic isolate Catabacter hongkongensis type strain HKU16T.</title>
        <authorList>
            <person name="Lau S.K."/>
            <person name="Teng J.L."/>
            <person name="Huang Y."/>
            <person name="Curreem S.O."/>
            <person name="Tsui S.K."/>
            <person name="Woo P.C."/>
        </authorList>
    </citation>
    <scope>NUCLEOTIDE SEQUENCE [LARGE SCALE GENOMIC DNA]</scope>
    <source>
        <strain evidence="1 2">HKU16</strain>
    </source>
</reference>
<name>A0A0M2NBE8_9FIRM</name>
<proteinExistence type="predicted"/>
<comment type="caution">
    <text evidence="1">The sequence shown here is derived from an EMBL/GenBank/DDBJ whole genome shotgun (WGS) entry which is preliminary data.</text>
</comment>
<evidence type="ECO:0000313" key="2">
    <source>
        <dbReference type="Proteomes" id="UP000034076"/>
    </source>
</evidence>
<organism evidence="1 2">
    <name type="scientific">Christensenella hongkongensis</name>
    <dbReference type="NCBI Taxonomy" id="270498"/>
    <lineage>
        <taxon>Bacteria</taxon>
        <taxon>Bacillati</taxon>
        <taxon>Bacillota</taxon>
        <taxon>Clostridia</taxon>
        <taxon>Christensenellales</taxon>
        <taxon>Christensenellaceae</taxon>
        <taxon>Christensenella</taxon>
    </lineage>
</organism>
<gene>
    <name evidence="1" type="ORF">CHK_2708</name>
</gene>
<dbReference type="Proteomes" id="UP000034076">
    <property type="component" value="Unassembled WGS sequence"/>
</dbReference>
<keyword evidence="2" id="KW-1185">Reference proteome</keyword>
<sequence length="105" mass="11149">MYGASPKSEPPVYPHLSPHTTISQTLFLLLLPEPVTGITFEGTRRTKKGISAKYAALLTGARQGGTTKSALHKPLAGNILQQAPAFARTARQPCVARASTLPARV</sequence>
<dbReference type="AlphaFoldDB" id="A0A0M2NBE8"/>
<protein>
    <submittedName>
        <fullName evidence="1">Uncharacterized protein</fullName>
    </submittedName>
</protein>
<evidence type="ECO:0000313" key="1">
    <source>
        <dbReference type="EMBL" id="KKI49824.1"/>
    </source>
</evidence>
<dbReference type="EMBL" id="LAYJ01000117">
    <property type="protein sequence ID" value="KKI49824.1"/>
    <property type="molecule type" value="Genomic_DNA"/>
</dbReference>
<accession>A0A0M2NBE8</accession>